<sequence length="124" mass="14022">MYNVRRRMAMASSIKMRNSANNMDVVAQDQTFADCIAEGSHFEGATLIRVTFTDCDLYWASFFMTELTDVTFERCDLRGSDFKEATMRNCRFLSCDVGDDALGGKTEFGDTDLSTVQFTNCRGR</sequence>
<comment type="caution">
    <text evidence="1">The sequence shown here is derived from an EMBL/GenBank/DDBJ whole genome shotgun (WGS) entry which is preliminary data.</text>
</comment>
<dbReference type="EMBL" id="AMWG01000105">
    <property type="protein sequence ID" value="ELP32386.1"/>
    <property type="molecule type" value="Genomic_DNA"/>
</dbReference>
<dbReference type="SUPFAM" id="SSF141571">
    <property type="entry name" value="Pentapeptide repeat-like"/>
    <property type="match status" value="1"/>
</dbReference>
<evidence type="ECO:0008006" key="3">
    <source>
        <dbReference type="Google" id="ProtNLM"/>
    </source>
</evidence>
<proteinExistence type="predicted"/>
<evidence type="ECO:0000313" key="2">
    <source>
        <dbReference type="Proteomes" id="UP000010959"/>
    </source>
</evidence>
<dbReference type="Gene3D" id="2.160.20.80">
    <property type="entry name" value="E3 ubiquitin-protein ligase SopA"/>
    <property type="match status" value="1"/>
</dbReference>
<dbReference type="Pfam" id="PF13599">
    <property type="entry name" value="Pentapeptide_4"/>
    <property type="match status" value="1"/>
</dbReference>
<accession>L7CH47</accession>
<gene>
    <name evidence="1" type="ORF">RBSWK_03690</name>
</gene>
<evidence type="ECO:0000313" key="1">
    <source>
        <dbReference type="EMBL" id="ELP32386.1"/>
    </source>
</evidence>
<dbReference type="Proteomes" id="UP000010959">
    <property type="component" value="Unassembled WGS sequence"/>
</dbReference>
<organism evidence="1 2">
    <name type="scientific">Rhodopirellula baltica SWK14</name>
    <dbReference type="NCBI Taxonomy" id="993516"/>
    <lineage>
        <taxon>Bacteria</taxon>
        <taxon>Pseudomonadati</taxon>
        <taxon>Planctomycetota</taxon>
        <taxon>Planctomycetia</taxon>
        <taxon>Pirellulales</taxon>
        <taxon>Pirellulaceae</taxon>
        <taxon>Rhodopirellula</taxon>
    </lineage>
</organism>
<dbReference type="AlphaFoldDB" id="L7CH47"/>
<dbReference type="InterPro" id="IPR001646">
    <property type="entry name" value="5peptide_repeat"/>
</dbReference>
<protein>
    <recommendedName>
        <fullName evidence="3">Pentapeptide repeat-containing protein</fullName>
    </recommendedName>
</protein>
<name>L7CH47_RHOBT</name>
<reference evidence="1 2" key="1">
    <citation type="journal article" date="2013" name="Mar. Genomics">
        <title>Expression of sulfatases in Rhodopirellula baltica and the diversity of sulfatases in the genus Rhodopirellula.</title>
        <authorList>
            <person name="Wegner C.E."/>
            <person name="Richter-Heitmann T."/>
            <person name="Klindworth A."/>
            <person name="Klockow C."/>
            <person name="Richter M."/>
            <person name="Achstetter T."/>
            <person name="Glockner F.O."/>
            <person name="Harder J."/>
        </authorList>
    </citation>
    <scope>NUCLEOTIDE SEQUENCE [LARGE SCALE GENOMIC DNA]</scope>
    <source>
        <strain evidence="1 2">SWK14</strain>
    </source>
</reference>